<name>A0A0A9AQG8_ARUDO</name>
<evidence type="ECO:0000313" key="1">
    <source>
        <dbReference type="EMBL" id="JAD53391.1"/>
    </source>
</evidence>
<accession>A0A0A9AQG8</accession>
<dbReference type="AlphaFoldDB" id="A0A0A9AQG8"/>
<protein>
    <submittedName>
        <fullName evidence="1">Uncharacterized protein</fullName>
    </submittedName>
</protein>
<reference evidence="1" key="2">
    <citation type="journal article" date="2015" name="Data Brief">
        <title>Shoot transcriptome of the giant reed, Arundo donax.</title>
        <authorList>
            <person name="Barrero R.A."/>
            <person name="Guerrero F.D."/>
            <person name="Moolhuijzen P."/>
            <person name="Goolsby J.A."/>
            <person name="Tidwell J."/>
            <person name="Bellgard S.E."/>
            <person name="Bellgard M.I."/>
        </authorList>
    </citation>
    <scope>NUCLEOTIDE SEQUENCE</scope>
    <source>
        <tissue evidence="1">Shoot tissue taken approximately 20 cm above the soil surface</tissue>
    </source>
</reference>
<organism evidence="1">
    <name type="scientific">Arundo donax</name>
    <name type="common">Giant reed</name>
    <name type="synonym">Donax arundinaceus</name>
    <dbReference type="NCBI Taxonomy" id="35708"/>
    <lineage>
        <taxon>Eukaryota</taxon>
        <taxon>Viridiplantae</taxon>
        <taxon>Streptophyta</taxon>
        <taxon>Embryophyta</taxon>
        <taxon>Tracheophyta</taxon>
        <taxon>Spermatophyta</taxon>
        <taxon>Magnoliopsida</taxon>
        <taxon>Liliopsida</taxon>
        <taxon>Poales</taxon>
        <taxon>Poaceae</taxon>
        <taxon>PACMAD clade</taxon>
        <taxon>Arundinoideae</taxon>
        <taxon>Arundineae</taxon>
        <taxon>Arundo</taxon>
    </lineage>
</organism>
<proteinExistence type="predicted"/>
<sequence>MSCCIMCLEYFLQVFWMQIQTSIFDIVLTMGSKILTTR</sequence>
<reference evidence="1" key="1">
    <citation type="submission" date="2014-09" db="EMBL/GenBank/DDBJ databases">
        <authorList>
            <person name="Magalhaes I.L.F."/>
            <person name="Oliveira U."/>
            <person name="Santos F.R."/>
            <person name="Vidigal T.H.D.A."/>
            <person name="Brescovit A.D."/>
            <person name="Santos A.J."/>
        </authorList>
    </citation>
    <scope>NUCLEOTIDE SEQUENCE</scope>
    <source>
        <tissue evidence="1">Shoot tissue taken approximately 20 cm above the soil surface</tissue>
    </source>
</reference>
<dbReference type="EMBL" id="GBRH01244504">
    <property type="protein sequence ID" value="JAD53391.1"/>
    <property type="molecule type" value="Transcribed_RNA"/>
</dbReference>